<evidence type="ECO:0000259" key="3">
    <source>
        <dbReference type="PROSITE" id="PS50026"/>
    </source>
</evidence>
<keyword evidence="2" id="KW-0812">Transmembrane</keyword>
<evidence type="ECO:0000256" key="1">
    <source>
        <dbReference type="PROSITE-ProRule" id="PRU00076"/>
    </source>
</evidence>
<dbReference type="PROSITE" id="PS01186">
    <property type="entry name" value="EGF_2"/>
    <property type="match status" value="1"/>
</dbReference>
<dbReference type="SUPFAM" id="SSF57196">
    <property type="entry name" value="EGF/Laminin"/>
    <property type="match status" value="1"/>
</dbReference>
<evidence type="ECO:0000313" key="5">
    <source>
        <dbReference type="Proteomes" id="UP001482620"/>
    </source>
</evidence>
<dbReference type="Proteomes" id="UP001482620">
    <property type="component" value="Unassembled WGS sequence"/>
</dbReference>
<dbReference type="PROSITE" id="PS00022">
    <property type="entry name" value="EGF_1"/>
    <property type="match status" value="1"/>
</dbReference>
<keyword evidence="1" id="KW-1015">Disulfide bond</keyword>
<proteinExistence type="predicted"/>
<feature type="domain" description="EGF-like" evidence="3">
    <location>
        <begin position="80"/>
        <end position="119"/>
    </location>
</feature>
<keyword evidence="1" id="KW-0245">EGF-like domain</keyword>
<evidence type="ECO:0000256" key="2">
    <source>
        <dbReference type="SAM" id="Phobius"/>
    </source>
</evidence>
<name>A0ABV0U0U8_9TELE</name>
<feature type="transmembrane region" description="Helical" evidence="2">
    <location>
        <begin position="130"/>
        <end position="151"/>
    </location>
</feature>
<gene>
    <name evidence="4" type="ORF">ILYODFUR_032947</name>
</gene>
<keyword evidence="5" id="KW-1185">Reference proteome</keyword>
<feature type="disulfide bond" evidence="1">
    <location>
        <begin position="109"/>
        <end position="118"/>
    </location>
</feature>
<dbReference type="InterPro" id="IPR000742">
    <property type="entry name" value="EGF"/>
</dbReference>
<sequence>MNLFCSFFSSFKVIRLKGNLKDLFKTTTFPPARMFEDPTVFLIASFPVLFVKCVSSSSCSFSWTMESSVPPLHSRDIDLSLKTCRESQCNSHGHCVAPPGGDTGLICECDLGYNGESCEKTFNGNLSVPLTTGIIAVMVGLVILAFILTKLRQRQKKNKRKKLAAKHGYNIPV</sequence>
<dbReference type="PROSITE" id="PS50026">
    <property type="entry name" value="EGF_3"/>
    <property type="match status" value="1"/>
</dbReference>
<protein>
    <recommendedName>
        <fullName evidence="3">EGF-like domain-containing protein</fullName>
    </recommendedName>
</protein>
<dbReference type="EMBL" id="JAHRIQ010051828">
    <property type="protein sequence ID" value="MEQ2238424.1"/>
    <property type="molecule type" value="Genomic_DNA"/>
</dbReference>
<evidence type="ECO:0000313" key="4">
    <source>
        <dbReference type="EMBL" id="MEQ2238424.1"/>
    </source>
</evidence>
<organism evidence="4 5">
    <name type="scientific">Ilyodon furcidens</name>
    <name type="common">goldbreast splitfin</name>
    <dbReference type="NCBI Taxonomy" id="33524"/>
    <lineage>
        <taxon>Eukaryota</taxon>
        <taxon>Metazoa</taxon>
        <taxon>Chordata</taxon>
        <taxon>Craniata</taxon>
        <taxon>Vertebrata</taxon>
        <taxon>Euteleostomi</taxon>
        <taxon>Actinopterygii</taxon>
        <taxon>Neopterygii</taxon>
        <taxon>Teleostei</taxon>
        <taxon>Neoteleostei</taxon>
        <taxon>Acanthomorphata</taxon>
        <taxon>Ovalentaria</taxon>
        <taxon>Atherinomorphae</taxon>
        <taxon>Cyprinodontiformes</taxon>
        <taxon>Goodeidae</taxon>
        <taxon>Ilyodon</taxon>
    </lineage>
</organism>
<reference evidence="4 5" key="1">
    <citation type="submission" date="2021-06" db="EMBL/GenBank/DDBJ databases">
        <authorList>
            <person name="Palmer J.M."/>
        </authorList>
    </citation>
    <scope>NUCLEOTIDE SEQUENCE [LARGE SCALE GENOMIC DNA]</scope>
    <source>
        <strain evidence="5">if_2019</strain>
        <tissue evidence="4">Muscle</tissue>
    </source>
</reference>
<dbReference type="Gene3D" id="2.60.120.260">
    <property type="entry name" value="Galactose-binding domain-like"/>
    <property type="match status" value="1"/>
</dbReference>
<keyword evidence="2" id="KW-1133">Transmembrane helix</keyword>
<dbReference type="Pfam" id="PF23106">
    <property type="entry name" value="EGF_Teneurin"/>
    <property type="match status" value="1"/>
</dbReference>
<keyword evidence="2" id="KW-0472">Membrane</keyword>
<comment type="caution">
    <text evidence="1">Lacks conserved residue(s) required for the propagation of feature annotation.</text>
</comment>
<accession>A0ABV0U0U8</accession>
<comment type="caution">
    <text evidence="4">The sequence shown here is derived from an EMBL/GenBank/DDBJ whole genome shotgun (WGS) entry which is preliminary data.</text>
</comment>